<dbReference type="HOGENOM" id="CLU_1379323_0_0_1"/>
<dbReference type="PANTHER" id="PTHR15453">
    <property type="entry name" value="TUMOR SUPPRESSOR CANDIDATE 2"/>
    <property type="match status" value="1"/>
</dbReference>
<name>K1R7M3_MAGGI</name>
<accession>K1R7M3</accession>
<dbReference type="InParanoid" id="K1R7M3"/>
<dbReference type="AlphaFoldDB" id="K1R7M3"/>
<sequence length="198" mass="22199">MGQKTSSMARKVSQSVSSMFGATGDDKDGANHSSALAITPFIYTKKGSRFYDEDGDLAHEFYEERDIGGYSIMEQHWRNLTPEGEVKLRIPRLHVDFPVVICEAPYSGPGSYLQMPCVFYLLVSGMCDWSQVFGDLKFTARNCHTTERELDDPSSSEAFATGKFTAFAVSSRMCRSQLLELVSTWRPVNAAFRNILLH</sequence>
<dbReference type="Pfam" id="PF15000">
    <property type="entry name" value="TUSC2"/>
    <property type="match status" value="1"/>
</dbReference>
<protein>
    <submittedName>
        <fullName evidence="1">Tumor suppressor candidate 2</fullName>
    </submittedName>
</protein>
<dbReference type="PANTHER" id="PTHR15453:SF8">
    <property type="entry name" value="TUMOR SUPPRESSOR CANDIDATE 2"/>
    <property type="match status" value="1"/>
</dbReference>
<evidence type="ECO:0000313" key="1">
    <source>
        <dbReference type="EMBL" id="EKC39579.1"/>
    </source>
</evidence>
<proteinExistence type="predicted"/>
<dbReference type="InterPro" id="IPR029393">
    <property type="entry name" value="FUS1"/>
</dbReference>
<dbReference type="EMBL" id="JH818493">
    <property type="protein sequence ID" value="EKC39579.1"/>
    <property type="molecule type" value="Genomic_DNA"/>
</dbReference>
<reference evidence="1" key="1">
    <citation type="journal article" date="2012" name="Nature">
        <title>The oyster genome reveals stress adaptation and complexity of shell formation.</title>
        <authorList>
            <person name="Zhang G."/>
            <person name="Fang X."/>
            <person name="Guo X."/>
            <person name="Li L."/>
            <person name="Luo R."/>
            <person name="Xu F."/>
            <person name="Yang P."/>
            <person name="Zhang L."/>
            <person name="Wang X."/>
            <person name="Qi H."/>
            <person name="Xiong Z."/>
            <person name="Que H."/>
            <person name="Xie Y."/>
            <person name="Holland P.W."/>
            <person name="Paps J."/>
            <person name="Zhu Y."/>
            <person name="Wu F."/>
            <person name="Chen Y."/>
            <person name="Wang J."/>
            <person name="Peng C."/>
            <person name="Meng J."/>
            <person name="Yang L."/>
            <person name="Liu J."/>
            <person name="Wen B."/>
            <person name="Zhang N."/>
            <person name="Huang Z."/>
            <person name="Zhu Q."/>
            <person name="Feng Y."/>
            <person name="Mount A."/>
            <person name="Hedgecock D."/>
            <person name="Xu Z."/>
            <person name="Liu Y."/>
            <person name="Domazet-Loso T."/>
            <person name="Du Y."/>
            <person name="Sun X."/>
            <person name="Zhang S."/>
            <person name="Liu B."/>
            <person name="Cheng P."/>
            <person name="Jiang X."/>
            <person name="Li J."/>
            <person name="Fan D."/>
            <person name="Wang W."/>
            <person name="Fu W."/>
            <person name="Wang T."/>
            <person name="Wang B."/>
            <person name="Zhang J."/>
            <person name="Peng Z."/>
            <person name="Li Y."/>
            <person name="Li N."/>
            <person name="Wang J."/>
            <person name="Chen M."/>
            <person name="He Y."/>
            <person name="Tan F."/>
            <person name="Song X."/>
            <person name="Zheng Q."/>
            <person name="Huang R."/>
            <person name="Yang H."/>
            <person name="Du X."/>
            <person name="Chen L."/>
            <person name="Yang M."/>
            <person name="Gaffney P.M."/>
            <person name="Wang S."/>
            <person name="Luo L."/>
            <person name="She Z."/>
            <person name="Ming Y."/>
            <person name="Huang W."/>
            <person name="Zhang S."/>
            <person name="Huang B."/>
            <person name="Zhang Y."/>
            <person name="Qu T."/>
            <person name="Ni P."/>
            <person name="Miao G."/>
            <person name="Wang J."/>
            <person name="Wang Q."/>
            <person name="Steinberg C.E."/>
            <person name="Wang H."/>
            <person name="Li N."/>
            <person name="Qian L."/>
            <person name="Zhang G."/>
            <person name="Li Y."/>
            <person name="Yang H."/>
            <person name="Liu X."/>
            <person name="Wang J."/>
            <person name="Yin Y."/>
            <person name="Wang J."/>
        </authorList>
    </citation>
    <scope>NUCLEOTIDE SEQUENCE [LARGE SCALE GENOMIC DNA]</scope>
    <source>
        <strain evidence="1">05x7-T-G4-1.051#20</strain>
    </source>
</reference>
<dbReference type="GO" id="GO:0051881">
    <property type="term" value="P:regulation of mitochondrial membrane potential"/>
    <property type="evidence" value="ECO:0007669"/>
    <property type="project" value="TreeGrafter"/>
</dbReference>
<dbReference type="GO" id="GO:0005739">
    <property type="term" value="C:mitochondrion"/>
    <property type="evidence" value="ECO:0007669"/>
    <property type="project" value="TreeGrafter"/>
</dbReference>
<organism evidence="1">
    <name type="scientific">Magallana gigas</name>
    <name type="common">Pacific oyster</name>
    <name type="synonym">Crassostrea gigas</name>
    <dbReference type="NCBI Taxonomy" id="29159"/>
    <lineage>
        <taxon>Eukaryota</taxon>
        <taxon>Metazoa</taxon>
        <taxon>Spiralia</taxon>
        <taxon>Lophotrochozoa</taxon>
        <taxon>Mollusca</taxon>
        <taxon>Bivalvia</taxon>
        <taxon>Autobranchia</taxon>
        <taxon>Pteriomorphia</taxon>
        <taxon>Ostreida</taxon>
        <taxon>Ostreoidea</taxon>
        <taxon>Ostreidae</taxon>
        <taxon>Magallana</taxon>
    </lineage>
</organism>
<gene>
    <name evidence="1" type="ORF">CGI_10017218</name>
</gene>